<proteinExistence type="inferred from homology"/>
<keyword evidence="4" id="KW-1003">Cell membrane</keyword>
<evidence type="ECO:0000256" key="6">
    <source>
        <dbReference type="ARBA" id="ARBA00022970"/>
    </source>
</evidence>
<keyword evidence="6 9" id="KW-0029">Amino-acid transport</keyword>
<evidence type="ECO:0000256" key="3">
    <source>
        <dbReference type="ARBA" id="ARBA00022448"/>
    </source>
</evidence>
<gene>
    <name evidence="10" type="ORF">GCM10007140_20570</name>
</gene>
<dbReference type="Proteomes" id="UP000605259">
    <property type="component" value="Unassembled WGS sequence"/>
</dbReference>
<feature type="transmembrane region" description="Helical" evidence="9">
    <location>
        <begin position="350"/>
        <end position="368"/>
    </location>
</feature>
<keyword evidence="7 9" id="KW-1133">Transmembrane helix</keyword>
<dbReference type="InterPro" id="IPR004685">
    <property type="entry name" value="Brnchd-chn_aa_trnsp_Livcs"/>
</dbReference>
<sequence length="440" mass="47270">MNTTLRPSQIISLGFMLFAIFFGAGNFIFPPLLGAQAGTNVWPALIGFLVTGVGLPLLGVSAVALFNGNVRTLVDRVHPLFGAGFVLVLYLAIGPFFAVPRTATVTFTMSVQPFLPAELANEWYLLLIVTALYFTVNYFVCLNPTKLVDAIGKVMTPILLVIVGAIIIKAFVTPVGDMAMPNEMYQSRAFFQGFVEGFLTMDAMAALVIGSVVVISVKQFGIEKPSVISKYVIISGVIAAVGLSLIYFGLTYIGATSGALGQFDNGGVLLTTVVSHLFGELGLVLLAITIAVACLSTSVGLICACSEYFTKIFPRIMYKQWVLYISIFSFGIANLGLNSLIALSLPVLKIIYPVVIVLILYAFIDRIIKDRPAVYIAGVSVTFLISLIVELDALNIVIPGVTSVVRSIPLYNVGMGWLLPAIVVTLVMMVATKRREAVIN</sequence>
<dbReference type="RefSeq" id="WP_188388269.1">
    <property type="nucleotide sequence ID" value="NZ_BMFK01000001.1"/>
</dbReference>
<dbReference type="GO" id="GO:0005304">
    <property type="term" value="F:L-valine transmembrane transporter activity"/>
    <property type="evidence" value="ECO:0007669"/>
    <property type="project" value="TreeGrafter"/>
</dbReference>
<protein>
    <recommendedName>
        <fullName evidence="9">Branched-chain amino acid transport system carrier protein</fullName>
    </recommendedName>
</protein>
<evidence type="ECO:0000256" key="8">
    <source>
        <dbReference type="ARBA" id="ARBA00023136"/>
    </source>
</evidence>
<evidence type="ECO:0000256" key="5">
    <source>
        <dbReference type="ARBA" id="ARBA00022692"/>
    </source>
</evidence>
<dbReference type="GO" id="GO:0015188">
    <property type="term" value="F:L-isoleucine transmembrane transporter activity"/>
    <property type="evidence" value="ECO:0007669"/>
    <property type="project" value="TreeGrafter"/>
</dbReference>
<dbReference type="GO" id="GO:0015820">
    <property type="term" value="P:L-leucine transport"/>
    <property type="evidence" value="ECO:0007669"/>
    <property type="project" value="TreeGrafter"/>
</dbReference>
<feature type="transmembrane region" description="Helical" evidence="9">
    <location>
        <begin position="193"/>
        <end position="215"/>
    </location>
</feature>
<dbReference type="GO" id="GO:0005886">
    <property type="term" value="C:plasma membrane"/>
    <property type="evidence" value="ECO:0007669"/>
    <property type="project" value="UniProtKB-SubCell"/>
</dbReference>
<evidence type="ECO:0000256" key="4">
    <source>
        <dbReference type="ARBA" id="ARBA00022475"/>
    </source>
</evidence>
<dbReference type="GO" id="GO:0015818">
    <property type="term" value="P:isoleucine transport"/>
    <property type="evidence" value="ECO:0007669"/>
    <property type="project" value="TreeGrafter"/>
</dbReference>
<feature type="transmembrane region" description="Helical" evidence="9">
    <location>
        <begin position="410"/>
        <end position="431"/>
    </location>
</feature>
<evidence type="ECO:0000313" key="11">
    <source>
        <dbReference type="Proteomes" id="UP000605259"/>
    </source>
</evidence>
<keyword evidence="8 9" id="KW-0472">Membrane</keyword>
<feature type="transmembrane region" description="Helical" evidence="9">
    <location>
        <begin position="123"/>
        <end position="142"/>
    </location>
</feature>
<dbReference type="NCBIfam" id="TIGR00796">
    <property type="entry name" value="livcs"/>
    <property type="match status" value="1"/>
</dbReference>
<keyword evidence="3 9" id="KW-0813">Transport</keyword>
<feature type="transmembrane region" description="Helical" evidence="9">
    <location>
        <begin position="227"/>
        <end position="250"/>
    </location>
</feature>
<feature type="transmembrane region" description="Helical" evidence="9">
    <location>
        <begin position="12"/>
        <end position="29"/>
    </location>
</feature>
<name>A0A917AS64_9BACI</name>
<dbReference type="PANTHER" id="PTHR30588">
    <property type="entry name" value="BRANCHED-CHAIN AMINO ACID TRANSPORT SYSTEM 2 CARRIER PROTEIN"/>
    <property type="match status" value="1"/>
</dbReference>
<evidence type="ECO:0000256" key="7">
    <source>
        <dbReference type="ARBA" id="ARBA00022989"/>
    </source>
</evidence>
<organism evidence="10 11">
    <name type="scientific">Priestia taiwanensis</name>
    <dbReference type="NCBI Taxonomy" id="1347902"/>
    <lineage>
        <taxon>Bacteria</taxon>
        <taxon>Bacillati</taxon>
        <taxon>Bacillota</taxon>
        <taxon>Bacilli</taxon>
        <taxon>Bacillales</taxon>
        <taxon>Bacillaceae</taxon>
        <taxon>Priestia</taxon>
    </lineage>
</organism>
<dbReference type="GO" id="GO:0015190">
    <property type="term" value="F:L-leucine transmembrane transporter activity"/>
    <property type="evidence" value="ECO:0007669"/>
    <property type="project" value="TreeGrafter"/>
</dbReference>
<evidence type="ECO:0000256" key="9">
    <source>
        <dbReference type="RuleBase" id="RU362122"/>
    </source>
</evidence>
<keyword evidence="11" id="KW-1185">Reference proteome</keyword>
<dbReference type="EMBL" id="BMFK01000001">
    <property type="protein sequence ID" value="GGE70558.1"/>
    <property type="molecule type" value="Genomic_DNA"/>
</dbReference>
<reference evidence="10" key="1">
    <citation type="journal article" date="2014" name="Int. J. Syst. Evol. Microbiol.">
        <title>Complete genome sequence of Corynebacterium casei LMG S-19264T (=DSM 44701T), isolated from a smear-ripened cheese.</title>
        <authorList>
            <consortium name="US DOE Joint Genome Institute (JGI-PGF)"/>
            <person name="Walter F."/>
            <person name="Albersmeier A."/>
            <person name="Kalinowski J."/>
            <person name="Ruckert C."/>
        </authorList>
    </citation>
    <scope>NUCLEOTIDE SEQUENCE</scope>
    <source>
        <strain evidence="10">CGMCC 1.12698</strain>
    </source>
</reference>
<evidence type="ECO:0000313" key="10">
    <source>
        <dbReference type="EMBL" id="GGE70558.1"/>
    </source>
</evidence>
<comment type="similarity">
    <text evidence="2 9">Belongs to the branched chain amino acid transporter family.</text>
</comment>
<feature type="transmembrane region" description="Helical" evidence="9">
    <location>
        <begin position="375"/>
        <end position="398"/>
    </location>
</feature>
<feature type="transmembrane region" description="Helical" evidence="9">
    <location>
        <begin position="80"/>
        <end position="103"/>
    </location>
</feature>
<comment type="caution">
    <text evidence="10">The sequence shown here is derived from an EMBL/GenBank/DDBJ whole genome shotgun (WGS) entry which is preliminary data.</text>
</comment>
<keyword evidence="5 9" id="KW-0812">Transmembrane</keyword>
<comment type="subcellular location">
    <subcellularLocation>
        <location evidence="1 9">Cell membrane</location>
        <topology evidence="1 9">Multi-pass membrane protein</topology>
    </subcellularLocation>
</comment>
<feature type="transmembrane region" description="Helical" evidence="9">
    <location>
        <begin position="283"/>
        <end position="309"/>
    </location>
</feature>
<feature type="transmembrane region" description="Helical" evidence="9">
    <location>
        <begin position="41"/>
        <end position="68"/>
    </location>
</feature>
<dbReference type="PANTHER" id="PTHR30588:SF8">
    <property type="entry name" value="BRANCHED-CHAIN AMINO ACID PERMEASE BRAB"/>
    <property type="match status" value="1"/>
</dbReference>
<dbReference type="AlphaFoldDB" id="A0A917AS64"/>
<evidence type="ECO:0000256" key="1">
    <source>
        <dbReference type="ARBA" id="ARBA00004651"/>
    </source>
</evidence>
<reference evidence="10" key="2">
    <citation type="submission" date="2020-09" db="EMBL/GenBank/DDBJ databases">
        <authorList>
            <person name="Sun Q."/>
            <person name="Zhou Y."/>
        </authorList>
    </citation>
    <scope>NUCLEOTIDE SEQUENCE</scope>
    <source>
        <strain evidence="10">CGMCC 1.12698</strain>
    </source>
</reference>
<dbReference type="Pfam" id="PF05525">
    <property type="entry name" value="Branch_AA_trans"/>
    <property type="match status" value="1"/>
</dbReference>
<feature type="transmembrane region" description="Helical" evidence="9">
    <location>
        <begin position="154"/>
        <end position="173"/>
    </location>
</feature>
<feature type="transmembrane region" description="Helical" evidence="9">
    <location>
        <begin position="321"/>
        <end position="344"/>
    </location>
</feature>
<comment type="function">
    <text evidence="9">Component of the transport system for branched-chain amino acids.</text>
</comment>
<accession>A0A917AS64</accession>
<evidence type="ECO:0000256" key="2">
    <source>
        <dbReference type="ARBA" id="ARBA00008540"/>
    </source>
</evidence>